<sequence length="328" mass="35713">MSPLTYTDAVGGALERLRGVGFEHGPRFVNHAPMAAEALAYMGYADDVPRWVDRNLRTHTYHEVPDARWAIDPADPDDWRSVLGDFSRVADWTALFERELALAPWPEVLARWWPRLLPGMSGVLTHGVIRTAHAVRAISRAGEENLAYRRELAQGLGYWAARYASHTHGIRPGDEYPGTGEGEEYPRTADTDSAAAALDGLVAEYAGIYASAPQRHPVPLIHSITGPAAVRLVVEHLPAAQRRPSYLVARDVSASMLDWFSTTPVTPNPVGHSGVPDLGEVFATAVAIGDEHAIKLAEVAVRHQALAPDPRLAAAARAANQGLARFRR</sequence>
<dbReference type="AlphaFoldDB" id="A0A7H8MR91"/>
<proteinExistence type="predicted"/>
<evidence type="ECO:0000313" key="1">
    <source>
        <dbReference type="EMBL" id="QKW44422.1"/>
    </source>
</evidence>
<organism evidence="1 2">
    <name type="scientific">Streptomyces microflavus</name>
    <name type="common">Streptomyces lipmanii</name>
    <dbReference type="NCBI Taxonomy" id="1919"/>
    <lineage>
        <taxon>Bacteria</taxon>
        <taxon>Bacillati</taxon>
        <taxon>Actinomycetota</taxon>
        <taxon>Actinomycetes</taxon>
        <taxon>Kitasatosporales</taxon>
        <taxon>Streptomycetaceae</taxon>
        <taxon>Streptomyces</taxon>
    </lineage>
</organism>
<dbReference type="Proteomes" id="UP000509345">
    <property type="component" value="Chromosome"/>
</dbReference>
<evidence type="ECO:0000313" key="2">
    <source>
        <dbReference type="Proteomes" id="UP000509345"/>
    </source>
</evidence>
<reference evidence="1 2" key="1">
    <citation type="submission" date="2020-06" db="EMBL/GenBank/DDBJ databases">
        <title>Genome mining for natural products.</title>
        <authorList>
            <person name="Zhang B."/>
            <person name="Shi J."/>
            <person name="Ge H."/>
        </authorList>
    </citation>
    <scope>NUCLEOTIDE SEQUENCE [LARGE SCALE GENOMIC DNA]</scope>
    <source>
        <strain evidence="1 2">NA06532</strain>
    </source>
</reference>
<dbReference type="EMBL" id="CP054926">
    <property type="protein sequence ID" value="QKW44422.1"/>
    <property type="molecule type" value="Genomic_DNA"/>
</dbReference>
<name>A0A7H8MR91_STRMI</name>
<accession>A0A7H8MR91</accession>
<protein>
    <submittedName>
        <fullName evidence="1">DUF4243 domain-containing protein</fullName>
    </submittedName>
</protein>
<dbReference type="GeneID" id="87633304"/>
<dbReference type="RefSeq" id="WP_176144225.1">
    <property type="nucleotide sequence ID" value="NZ_CP054926.1"/>
</dbReference>
<gene>
    <name evidence="1" type="ORF">HUT09_18865</name>
</gene>